<feature type="domain" description="Sec7/BIG1-like C-terminal" evidence="2">
    <location>
        <begin position="186"/>
        <end position="288"/>
    </location>
</feature>
<feature type="region of interest" description="Disordered" evidence="1">
    <location>
        <begin position="298"/>
        <end position="377"/>
    </location>
</feature>
<accession>A0A9D4CZ23</accession>
<evidence type="ECO:0000259" key="2">
    <source>
        <dbReference type="Pfam" id="PF20252"/>
    </source>
</evidence>
<comment type="caution">
    <text evidence="3">The sequence shown here is derived from an EMBL/GenBank/DDBJ whole genome shotgun (WGS) entry which is preliminary data.</text>
</comment>
<sequence>MVCSQSHRGHIQTGLFMYKVGWCVASPTEVISRLGCSCIRHILLSGHNDFTESMWSIVISSIECAIDLTTYSLKQLMLLFKENSENFYGDIGQVKVATRKDCTLAEFVRTWHLAQQVFLLDSQVSVELPSVEDSEDKSYVFLLYPPGYENSLNPDHILARQVYHFDMVPVGVPFRNIVVGLLSHQLLLQTIGCILLEGDNSSTTSDNHMPGMLSQLPAGHVIKLLDCLMRSYQLACDFDSRPGLKFLVQKVAHTAVAVNLFKQAGASMVFYIHTLIKICSHLPDLDKKSVRALLAKTDEGKNEESEKVLKEKKPSGLNIESIENQNEVDKNEHDCELKGDQYNDENEPKIHSAQNMDKAEQSSIGENEKTFPSKSLTNTPTSIGALFSKTENSSSAGMLQGLKITNNSSYFVNKLKLVCDNLCQTYMDILYDKAGTSIVDTMADQQLFFLIAQPDEFPEVRVSKVKVDQGSLSKKLEQTTARLQGQSTVTQAAGVQDDFTEVVSLGEKTEKLQELSFLEEEPTKSKREMRTDSESRVYNLVTDKLIKNLMTEYKKRKSQNAMPTFSKVSKSDKKADKCKKKQPSCDPVEQVIEQQQQTSIMKDSEAHLQSWTELLCTILGLFQQLSNDRFTSLLPTVFSAVNHLVCHAQDMRLKEELAQWLHRVGQLYELGTEDMSIVSSSTPSA</sequence>
<reference evidence="3" key="2">
    <citation type="submission" date="2020-11" db="EMBL/GenBank/DDBJ databases">
        <authorList>
            <person name="McCartney M.A."/>
            <person name="Auch B."/>
            <person name="Kono T."/>
            <person name="Mallez S."/>
            <person name="Becker A."/>
            <person name="Gohl D.M."/>
            <person name="Silverstein K.A.T."/>
            <person name="Koren S."/>
            <person name="Bechman K.B."/>
            <person name="Herman A."/>
            <person name="Abrahante J.E."/>
            <person name="Garbe J."/>
        </authorList>
    </citation>
    <scope>NUCLEOTIDE SEQUENCE</scope>
    <source>
        <strain evidence="3">Duluth1</strain>
        <tissue evidence="3">Whole animal</tissue>
    </source>
</reference>
<protein>
    <recommendedName>
        <fullName evidence="2">Sec7/BIG1-like C-terminal domain-containing protein</fullName>
    </recommendedName>
</protein>
<evidence type="ECO:0000313" key="4">
    <source>
        <dbReference type="Proteomes" id="UP000828390"/>
    </source>
</evidence>
<dbReference type="Proteomes" id="UP000828390">
    <property type="component" value="Unassembled WGS sequence"/>
</dbReference>
<name>A0A9D4CZ23_DREPO</name>
<evidence type="ECO:0000313" key="3">
    <source>
        <dbReference type="EMBL" id="KAH3736126.1"/>
    </source>
</evidence>
<proteinExistence type="predicted"/>
<evidence type="ECO:0000256" key="1">
    <source>
        <dbReference type="SAM" id="MobiDB-lite"/>
    </source>
</evidence>
<dbReference type="EMBL" id="JAIWYP010000011">
    <property type="protein sequence ID" value="KAH3736126.1"/>
    <property type="molecule type" value="Genomic_DNA"/>
</dbReference>
<feature type="compositionally biased region" description="Basic and acidic residues" evidence="1">
    <location>
        <begin position="298"/>
        <end position="314"/>
    </location>
</feature>
<feature type="compositionally biased region" description="Basic and acidic residues" evidence="1">
    <location>
        <begin position="327"/>
        <end position="350"/>
    </location>
</feature>
<dbReference type="Pfam" id="PF20252">
    <property type="entry name" value="BIG2_C"/>
    <property type="match status" value="1"/>
</dbReference>
<reference evidence="3" key="1">
    <citation type="journal article" date="2019" name="bioRxiv">
        <title>The Genome of the Zebra Mussel, Dreissena polymorpha: A Resource for Invasive Species Research.</title>
        <authorList>
            <person name="McCartney M.A."/>
            <person name="Auch B."/>
            <person name="Kono T."/>
            <person name="Mallez S."/>
            <person name="Zhang Y."/>
            <person name="Obille A."/>
            <person name="Becker A."/>
            <person name="Abrahante J.E."/>
            <person name="Garbe J."/>
            <person name="Badalamenti J.P."/>
            <person name="Herman A."/>
            <person name="Mangelson H."/>
            <person name="Liachko I."/>
            <person name="Sullivan S."/>
            <person name="Sone E.D."/>
            <person name="Koren S."/>
            <person name="Silverstein K.A.T."/>
            <person name="Beckman K.B."/>
            <person name="Gohl D.M."/>
        </authorList>
    </citation>
    <scope>NUCLEOTIDE SEQUENCE</scope>
    <source>
        <strain evidence="3">Duluth1</strain>
        <tissue evidence="3">Whole animal</tissue>
    </source>
</reference>
<gene>
    <name evidence="3" type="ORF">DPMN_042688</name>
</gene>
<keyword evidence="4" id="KW-1185">Reference proteome</keyword>
<organism evidence="3 4">
    <name type="scientific">Dreissena polymorpha</name>
    <name type="common">Zebra mussel</name>
    <name type="synonym">Mytilus polymorpha</name>
    <dbReference type="NCBI Taxonomy" id="45954"/>
    <lineage>
        <taxon>Eukaryota</taxon>
        <taxon>Metazoa</taxon>
        <taxon>Spiralia</taxon>
        <taxon>Lophotrochozoa</taxon>
        <taxon>Mollusca</taxon>
        <taxon>Bivalvia</taxon>
        <taxon>Autobranchia</taxon>
        <taxon>Heteroconchia</taxon>
        <taxon>Euheterodonta</taxon>
        <taxon>Imparidentia</taxon>
        <taxon>Neoheterodontei</taxon>
        <taxon>Myida</taxon>
        <taxon>Dreissenoidea</taxon>
        <taxon>Dreissenidae</taxon>
        <taxon>Dreissena</taxon>
    </lineage>
</organism>
<feature type="region of interest" description="Disordered" evidence="1">
    <location>
        <begin position="560"/>
        <end position="582"/>
    </location>
</feature>
<dbReference type="AlphaFoldDB" id="A0A9D4CZ23"/>
<dbReference type="InterPro" id="IPR046455">
    <property type="entry name" value="Sec7/BIG1-like_C"/>
</dbReference>